<dbReference type="Proteomes" id="UP000288812">
    <property type="component" value="Unassembled WGS sequence"/>
</dbReference>
<evidence type="ECO:0000256" key="3">
    <source>
        <dbReference type="ARBA" id="ARBA00022884"/>
    </source>
</evidence>
<dbReference type="InterPro" id="IPR008532">
    <property type="entry name" value="NFACT_RNA-bd"/>
</dbReference>
<dbReference type="AlphaFoldDB" id="A0A437S8G9"/>
<dbReference type="GO" id="GO:0019843">
    <property type="term" value="F:rRNA binding"/>
    <property type="evidence" value="ECO:0007669"/>
    <property type="project" value="UniProtKB-UniRule"/>
</dbReference>
<accession>A0A437S8G9</accession>
<dbReference type="RefSeq" id="WP_127723586.1">
    <property type="nucleotide sequence ID" value="NZ_RLIH01000003.1"/>
</dbReference>
<dbReference type="SUPFAM" id="SSF46946">
    <property type="entry name" value="S13-like H2TH domain"/>
    <property type="match status" value="1"/>
</dbReference>
<organism evidence="7 8">
    <name type="scientific">Anaerosphaera multitolerans</name>
    <dbReference type="NCBI Taxonomy" id="2487351"/>
    <lineage>
        <taxon>Bacteria</taxon>
        <taxon>Bacillati</taxon>
        <taxon>Bacillota</taxon>
        <taxon>Tissierellia</taxon>
        <taxon>Tissierellales</taxon>
        <taxon>Peptoniphilaceae</taxon>
        <taxon>Anaerosphaera</taxon>
    </lineage>
</organism>
<dbReference type="FunFam" id="2.30.310.10:FF:000004">
    <property type="entry name" value="Fibronectin-binding protein A"/>
    <property type="match status" value="1"/>
</dbReference>
<dbReference type="EMBL" id="RLIH01000003">
    <property type="protein sequence ID" value="RVU55204.1"/>
    <property type="molecule type" value="Genomic_DNA"/>
</dbReference>
<dbReference type="PANTHER" id="PTHR15239:SF6">
    <property type="entry name" value="RIBOSOME QUALITY CONTROL COMPLEX SUBUNIT NEMF"/>
    <property type="match status" value="1"/>
</dbReference>
<dbReference type="GO" id="GO:0072344">
    <property type="term" value="P:rescue of stalled ribosome"/>
    <property type="evidence" value="ECO:0007669"/>
    <property type="project" value="UniProtKB-UniRule"/>
</dbReference>
<comment type="function">
    <text evidence="5">Key component of the ribosome quality control system (RQC), a ribosome-associated complex that mediates the extraction of incompletely synthesized nascent chains from stalled ribosomes and their subsequent degradation. RqcH recruits Ala-charged tRNA, and with RqcP directs the elongation of stalled nascent chains on 50S ribosomal subunits, leading to non-templated C-terminal alanine extensions (Ala tail). The Ala tail promotes nascent chain degradation. May add between 1 and at least 8 Ala residues. Binds to stalled 50S ribosomal subunits.</text>
</comment>
<evidence type="ECO:0000256" key="2">
    <source>
        <dbReference type="ARBA" id="ARBA00022730"/>
    </source>
</evidence>
<dbReference type="InterPro" id="IPR043682">
    <property type="entry name" value="RqcH_bacterial"/>
</dbReference>
<keyword evidence="5" id="KW-0175">Coiled coil</keyword>
<dbReference type="OrthoDB" id="9766163at2"/>
<reference evidence="7 8" key="1">
    <citation type="submission" date="2018-11" db="EMBL/GenBank/DDBJ databases">
        <title>Genome sequencing and assembly of Anaerosphaera sp. nov., GS7-6-2.</title>
        <authorList>
            <person name="Rettenmaier R."/>
            <person name="Liebl W."/>
            <person name="Zverlov V."/>
        </authorList>
    </citation>
    <scope>NUCLEOTIDE SEQUENCE [LARGE SCALE GENOMIC DNA]</scope>
    <source>
        <strain evidence="7 8">GS7-6-2</strain>
    </source>
</reference>
<comment type="similarity">
    <text evidence="5">Belongs to the NEMF family.</text>
</comment>
<keyword evidence="3 5" id="KW-0694">RNA-binding</keyword>
<evidence type="ECO:0000256" key="1">
    <source>
        <dbReference type="ARBA" id="ARBA00022555"/>
    </source>
</evidence>
<dbReference type="GO" id="GO:0043023">
    <property type="term" value="F:ribosomal large subunit binding"/>
    <property type="evidence" value="ECO:0007669"/>
    <property type="project" value="UniProtKB-UniRule"/>
</dbReference>
<evidence type="ECO:0000256" key="5">
    <source>
        <dbReference type="HAMAP-Rule" id="MF_00844"/>
    </source>
</evidence>
<evidence type="ECO:0000313" key="7">
    <source>
        <dbReference type="EMBL" id="RVU55204.1"/>
    </source>
</evidence>
<proteinExistence type="inferred from homology"/>
<keyword evidence="8" id="KW-1185">Reference proteome</keyword>
<gene>
    <name evidence="5" type="primary">rqcH</name>
    <name evidence="7" type="ORF">EF514_02720</name>
</gene>
<comment type="caution">
    <text evidence="7">The sequence shown here is derived from an EMBL/GenBank/DDBJ whole genome shotgun (WGS) entry which is preliminary data.</text>
</comment>
<sequence length="586" mass="67576">MAYDGTVLKAVIEELKNNLINSKVEKIYQPSKEELIFNFRGNKGRYKLLISAASNSPRVYFTDVSYENPTIPPAFCMLLRKHLENSRVLDIKQYKMDRIFKIDFLSKSELGDLINKSLVVEIMGKHSNIILIETDTNNIYDSIKRVNSFTSRIREILPGLTYSASLISTKYNPLDPEIFEEAINNFDKNKTLKNNLINTFTGISPLISREVTYRANLDDDRIFSSLNDEEYILFIQALKSLINQLKNNEFSPILIKSDAKIIEFSSLDLQMFPQAEKISYDSISALLDDYYSHKEKSQALNEKSNSLKRIVKNHLDRTVKKLEKQSEELNEAIDREKFKIYGDLISSNSYKIEKGIKSIELENFYDNMKIISIPLDEKLSAQQNANKYYKKYSKLKNAVGILNNEIDVNKNKVNYLNSVLLNIELSDSISDLEDIRDELVDMGYLKKQGRNKRQKNKKVTFLEYNSSEGYKIYAGKNNRQNEELTLKFARKSDMWFHVKDAPGSHVILKEDGRDFSMKSIKEAAIIAAFNSSLKNSNNIEVDYTLKKNVKRHPAKMPGLVSYINYETIVISDKDLLNLQSNKEVVN</sequence>
<keyword evidence="4 5" id="KW-0648">Protein biosynthesis</keyword>
<evidence type="ECO:0000259" key="6">
    <source>
        <dbReference type="Pfam" id="PF05670"/>
    </source>
</evidence>
<dbReference type="HAMAP" id="MF_00844_B">
    <property type="entry name" value="RqcH_B"/>
    <property type="match status" value="1"/>
</dbReference>
<dbReference type="Pfam" id="PF05833">
    <property type="entry name" value="NFACT_N"/>
    <property type="match status" value="1"/>
</dbReference>
<evidence type="ECO:0000256" key="4">
    <source>
        <dbReference type="ARBA" id="ARBA00022917"/>
    </source>
</evidence>
<dbReference type="GO" id="GO:1990112">
    <property type="term" value="C:RQC complex"/>
    <property type="evidence" value="ECO:0007669"/>
    <property type="project" value="TreeGrafter"/>
</dbReference>
<protein>
    <recommendedName>
        <fullName evidence="5">Rqc2 homolog RqcH</fullName>
        <shortName evidence="5">RqcH</shortName>
    </recommendedName>
</protein>
<dbReference type="Gene3D" id="2.30.310.10">
    <property type="entry name" value="ibrinogen binding protein from staphylococcus aureus domain"/>
    <property type="match status" value="1"/>
</dbReference>
<dbReference type="PANTHER" id="PTHR15239">
    <property type="entry name" value="NUCLEAR EXPORT MEDIATOR FACTOR NEMF"/>
    <property type="match status" value="1"/>
</dbReference>
<comment type="subunit">
    <text evidence="5">Associates with stalled 50S ribosomal subunits. Binds to RqcP.</text>
</comment>
<keyword evidence="1 5" id="KW-0820">tRNA-binding</keyword>
<dbReference type="Pfam" id="PF05670">
    <property type="entry name" value="NFACT-R_1"/>
    <property type="match status" value="1"/>
</dbReference>
<evidence type="ECO:0000313" key="8">
    <source>
        <dbReference type="Proteomes" id="UP000288812"/>
    </source>
</evidence>
<dbReference type="InterPro" id="IPR051608">
    <property type="entry name" value="RQC_Subunit_NEMF"/>
</dbReference>
<keyword evidence="2 5" id="KW-0699">rRNA-binding</keyword>
<name>A0A437S8G9_9FIRM</name>
<dbReference type="InterPro" id="IPR010979">
    <property type="entry name" value="Ribosomal_uS13-like_H2TH"/>
</dbReference>
<dbReference type="Gene3D" id="1.10.8.50">
    <property type="match status" value="1"/>
</dbReference>
<feature type="domain" description="NFACT RNA-binding" evidence="6">
    <location>
        <begin position="461"/>
        <end position="554"/>
    </location>
</feature>
<feature type="coiled-coil region" evidence="5">
    <location>
        <begin position="312"/>
        <end position="339"/>
    </location>
</feature>
<dbReference type="GO" id="GO:0000049">
    <property type="term" value="F:tRNA binding"/>
    <property type="evidence" value="ECO:0007669"/>
    <property type="project" value="UniProtKB-UniRule"/>
</dbReference>